<reference evidence="2" key="1">
    <citation type="submission" date="2020-11" db="EMBL/GenBank/DDBJ databases">
        <authorList>
            <person name="Tran Van P."/>
        </authorList>
    </citation>
    <scope>NUCLEOTIDE SEQUENCE</scope>
</reference>
<dbReference type="AlphaFoldDB" id="A0A7R8WYA3"/>
<gene>
    <name evidence="2" type="ORF">CTOB1V02_LOCUS15274</name>
</gene>
<protein>
    <recommendedName>
        <fullName evidence="1">WDR11 first beta-propeller domain-containing protein</fullName>
    </recommendedName>
</protein>
<dbReference type="SMART" id="SM00320">
    <property type="entry name" value="WD40"/>
    <property type="match status" value="1"/>
</dbReference>
<accession>A0A7R8WYA3</accession>
<dbReference type="SUPFAM" id="SSF50978">
    <property type="entry name" value="WD40 repeat-like"/>
    <property type="match status" value="1"/>
</dbReference>
<dbReference type="EMBL" id="OB688308">
    <property type="protein sequence ID" value="CAD7237459.1"/>
    <property type="molecule type" value="Genomic_DNA"/>
</dbReference>
<dbReference type="OrthoDB" id="1291858at2759"/>
<feature type="non-terminal residue" evidence="2">
    <location>
        <position position="135"/>
    </location>
</feature>
<proteinExistence type="predicted"/>
<dbReference type="InterPro" id="IPR036322">
    <property type="entry name" value="WD40_repeat_dom_sf"/>
</dbReference>
<dbReference type="InterPro" id="IPR057852">
    <property type="entry name" value="Beta-prop_WDR11_1st"/>
</dbReference>
<dbReference type="PANTHER" id="PTHR14593:SF5">
    <property type="entry name" value="WD REPEAT-CONTAINING PROTEIN 11"/>
    <property type="match status" value="1"/>
</dbReference>
<evidence type="ECO:0000259" key="1">
    <source>
        <dbReference type="Pfam" id="PF23751"/>
    </source>
</evidence>
<dbReference type="Pfam" id="PF23751">
    <property type="entry name" value="Beta-prop_WDR11_1st"/>
    <property type="match status" value="1"/>
</dbReference>
<dbReference type="GO" id="GO:0005737">
    <property type="term" value="C:cytoplasm"/>
    <property type="evidence" value="ECO:0007669"/>
    <property type="project" value="TreeGrafter"/>
</dbReference>
<dbReference type="InterPro" id="IPR001680">
    <property type="entry name" value="WD40_rpt"/>
</dbReference>
<dbReference type="InterPro" id="IPR039694">
    <property type="entry name" value="WDR11"/>
</dbReference>
<dbReference type="PANTHER" id="PTHR14593">
    <property type="entry name" value="WD REPEAT-CONTAINING PROTEIN 11"/>
    <property type="match status" value="1"/>
</dbReference>
<name>A0A7R8WYA3_9CRUS</name>
<dbReference type="Gene3D" id="2.130.10.10">
    <property type="entry name" value="YVTN repeat-like/Quinoprotein amine dehydrogenase"/>
    <property type="match status" value="1"/>
</dbReference>
<feature type="non-terminal residue" evidence="2">
    <location>
        <position position="1"/>
    </location>
</feature>
<feature type="domain" description="WDR11 first beta-propeller" evidence="1">
    <location>
        <begin position="41"/>
        <end position="126"/>
    </location>
</feature>
<sequence length="135" mass="14943">PLCLPSQILCPASEMVAADRGPIVVPRVSPRTIPGVLHPFNKKAIDWGPHGLVAYACHSFVVIVDPQSKSVVQCLDEHKTFVTLIRWQDRSSTRKNRHSQFLASADTSGVIRIWDFHSAQSVFCFQDGARPIPGK</sequence>
<dbReference type="InterPro" id="IPR015943">
    <property type="entry name" value="WD40/YVTN_repeat-like_dom_sf"/>
</dbReference>
<organism evidence="2">
    <name type="scientific">Cyprideis torosa</name>
    <dbReference type="NCBI Taxonomy" id="163714"/>
    <lineage>
        <taxon>Eukaryota</taxon>
        <taxon>Metazoa</taxon>
        <taxon>Ecdysozoa</taxon>
        <taxon>Arthropoda</taxon>
        <taxon>Crustacea</taxon>
        <taxon>Oligostraca</taxon>
        <taxon>Ostracoda</taxon>
        <taxon>Podocopa</taxon>
        <taxon>Podocopida</taxon>
        <taxon>Cytherocopina</taxon>
        <taxon>Cytheroidea</taxon>
        <taxon>Cytherideidae</taxon>
        <taxon>Cyprideis</taxon>
    </lineage>
</organism>
<evidence type="ECO:0000313" key="2">
    <source>
        <dbReference type="EMBL" id="CAD7237459.1"/>
    </source>
</evidence>